<dbReference type="SUPFAM" id="SSF51445">
    <property type="entry name" value="(Trans)glycosidases"/>
    <property type="match status" value="1"/>
</dbReference>
<dbReference type="InterPro" id="IPR036962">
    <property type="entry name" value="Glyco_hydro_3_N_sf"/>
</dbReference>
<dbReference type="InterPro" id="IPR001764">
    <property type="entry name" value="Glyco_hydro_3_N"/>
</dbReference>
<name>A0A846RSL2_9MICC</name>
<dbReference type="Gene3D" id="3.20.20.300">
    <property type="entry name" value="Glycoside hydrolase, family 3, N-terminal domain"/>
    <property type="match status" value="1"/>
</dbReference>
<dbReference type="PANTHER" id="PTHR30480:SF16">
    <property type="entry name" value="GLYCOSIDE HYDROLASE FAMILY 3 DOMAIN PROTEIN"/>
    <property type="match status" value="1"/>
</dbReference>
<proteinExistence type="inferred from homology"/>
<comment type="similarity">
    <text evidence="1">Belongs to the glycosyl hydrolase 3 family.</text>
</comment>
<evidence type="ECO:0000256" key="2">
    <source>
        <dbReference type="ARBA" id="ARBA00022801"/>
    </source>
</evidence>
<dbReference type="EMBL" id="JAATJL010000001">
    <property type="protein sequence ID" value="NJC23464.1"/>
    <property type="molecule type" value="Genomic_DNA"/>
</dbReference>
<keyword evidence="3 5" id="KW-0326">Glycosidase</keyword>
<dbReference type="GO" id="GO:0009254">
    <property type="term" value="P:peptidoglycan turnover"/>
    <property type="evidence" value="ECO:0007669"/>
    <property type="project" value="TreeGrafter"/>
</dbReference>
<dbReference type="GO" id="GO:0005975">
    <property type="term" value="P:carbohydrate metabolic process"/>
    <property type="evidence" value="ECO:0007669"/>
    <property type="project" value="InterPro"/>
</dbReference>
<comment type="caution">
    <text evidence="5">The sequence shown here is derived from an EMBL/GenBank/DDBJ whole genome shotgun (WGS) entry which is preliminary data.</text>
</comment>
<accession>A0A846RSL2</accession>
<sequence length="482" mass="49893">MAENTDYAGAINAVIWPGFLGTTVPEWLEAELRRGLAGVVLFANNIDPGDPEQLPALCRRIRKLNPHAIIGVDEEGGTVTRLEAATGSSVPGAAELGRIDRQDITTDVGATLGRRAQQAGINLLLAPVADVNTNPRNPVIGIRSFGSEPDLVARHTAAMTRGIQSAGVGACAKHFPGHGDTVTDSHVDLPRVDLGLVELQAAHIPPFAAAIEAGTTAIMTAHIVVPELGDLPATLNPKAIGMLRELGFEGLVITDALDMGAVRHTYGSGEGAVLAMLAGTDLLCVGSPANDGGTADHEDYLEVFKALETALLSGRLPLERLLEAGRRKAAFASWTQEAHDDGGPVGLDAIPSALQTNGDVRLPDGEVTVIDLRDHINMAAGVMPDVFSAALAEYRTVQYRKAVDAGTGIPPSSSVVAIVDRAEEGSAQRAALAALIQERPDAVCINAGLPVNLDLPVVNCFGASRPAAAAAASELLGGTGTT</sequence>
<protein>
    <submittedName>
        <fullName evidence="5">Beta-N-acetylhexosaminidase</fullName>
        <ecNumber evidence="5">3.2.1.52</ecNumber>
    </submittedName>
</protein>
<dbReference type="Proteomes" id="UP000547458">
    <property type="component" value="Unassembled WGS sequence"/>
</dbReference>
<reference evidence="5 6" key="1">
    <citation type="submission" date="2020-03" db="EMBL/GenBank/DDBJ databases">
        <title>Sequencing the genomes of 1000 actinobacteria strains.</title>
        <authorList>
            <person name="Klenk H.-P."/>
        </authorList>
    </citation>
    <scope>NUCLEOTIDE SEQUENCE [LARGE SCALE GENOMIC DNA]</scope>
    <source>
        <strain evidence="5 6">DSM 16403</strain>
    </source>
</reference>
<dbReference type="EC" id="3.2.1.52" evidence="5"/>
<dbReference type="AlphaFoldDB" id="A0A846RSL2"/>
<dbReference type="GO" id="GO:0004563">
    <property type="term" value="F:beta-N-acetylhexosaminidase activity"/>
    <property type="evidence" value="ECO:0007669"/>
    <property type="project" value="UniProtKB-EC"/>
</dbReference>
<dbReference type="RefSeq" id="WP_167994646.1">
    <property type="nucleotide sequence ID" value="NZ_JAATJL010000001.1"/>
</dbReference>
<evidence type="ECO:0000313" key="6">
    <source>
        <dbReference type="Proteomes" id="UP000547458"/>
    </source>
</evidence>
<dbReference type="Pfam" id="PF00933">
    <property type="entry name" value="Glyco_hydro_3"/>
    <property type="match status" value="1"/>
</dbReference>
<dbReference type="InterPro" id="IPR017853">
    <property type="entry name" value="GH"/>
</dbReference>
<gene>
    <name evidence="5" type="ORF">BJ994_002540</name>
</gene>
<evidence type="ECO:0000256" key="3">
    <source>
        <dbReference type="ARBA" id="ARBA00023295"/>
    </source>
</evidence>
<organism evidence="5 6">
    <name type="scientific">Arthrobacter pigmenti</name>
    <dbReference type="NCBI Taxonomy" id="271432"/>
    <lineage>
        <taxon>Bacteria</taxon>
        <taxon>Bacillati</taxon>
        <taxon>Actinomycetota</taxon>
        <taxon>Actinomycetes</taxon>
        <taxon>Micrococcales</taxon>
        <taxon>Micrococcaceae</taxon>
        <taxon>Arthrobacter</taxon>
    </lineage>
</organism>
<evidence type="ECO:0000256" key="1">
    <source>
        <dbReference type="ARBA" id="ARBA00005336"/>
    </source>
</evidence>
<evidence type="ECO:0000313" key="5">
    <source>
        <dbReference type="EMBL" id="NJC23464.1"/>
    </source>
</evidence>
<dbReference type="InterPro" id="IPR050226">
    <property type="entry name" value="NagZ_Beta-hexosaminidase"/>
</dbReference>
<dbReference type="PANTHER" id="PTHR30480">
    <property type="entry name" value="BETA-HEXOSAMINIDASE-RELATED"/>
    <property type="match status" value="1"/>
</dbReference>
<keyword evidence="6" id="KW-1185">Reference proteome</keyword>
<keyword evidence="2 5" id="KW-0378">Hydrolase</keyword>
<feature type="domain" description="Glycoside hydrolase family 3 N-terminal" evidence="4">
    <location>
        <begin position="34"/>
        <end position="325"/>
    </location>
</feature>
<evidence type="ECO:0000259" key="4">
    <source>
        <dbReference type="Pfam" id="PF00933"/>
    </source>
</evidence>